<dbReference type="GO" id="GO:0032259">
    <property type="term" value="P:methylation"/>
    <property type="evidence" value="ECO:0007669"/>
    <property type="project" value="UniProtKB-KW"/>
</dbReference>
<dbReference type="Pfam" id="PF00590">
    <property type="entry name" value="TP_methylase"/>
    <property type="match status" value="1"/>
</dbReference>
<dbReference type="Gene3D" id="3.30.950.10">
    <property type="entry name" value="Methyltransferase, Cobalt-precorrin-4 Transmethylase, Domain 2"/>
    <property type="match status" value="1"/>
</dbReference>
<evidence type="ECO:0000313" key="9">
    <source>
        <dbReference type="EMBL" id="RVU25636.1"/>
    </source>
</evidence>
<reference evidence="9 10" key="1">
    <citation type="submission" date="2019-01" db="EMBL/GenBank/DDBJ databases">
        <authorList>
            <person name="Chen W.-M."/>
        </authorList>
    </citation>
    <scope>NUCLEOTIDE SEQUENCE [LARGE SCALE GENOMIC DNA]</scope>
    <source>
        <strain evidence="9 10">FSY-15</strain>
    </source>
</reference>
<evidence type="ECO:0000256" key="3">
    <source>
        <dbReference type="ARBA" id="ARBA00022603"/>
    </source>
</evidence>
<comment type="pathway">
    <text evidence="7">Porphyrin-containing compound metabolism; siroheme biosynthesis; precorrin-2 from uroporphyrinogen III: step 1/1.</text>
</comment>
<keyword evidence="6" id="KW-0627">Porphyrin biosynthesis</keyword>
<dbReference type="InterPro" id="IPR003043">
    <property type="entry name" value="Uropor_MeTrfase_CS"/>
</dbReference>
<feature type="domain" description="Tetrapyrrole methylase" evidence="8">
    <location>
        <begin position="16"/>
        <end position="224"/>
    </location>
</feature>
<comment type="similarity">
    <text evidence="1">Belongs to the precorrin methyltransferase family.</text>
</comment>
<protein>
    <recommendedName>
        <fullName evidence="2">uroporphyrinogen-III C-methyltransferase</fullName>
        <ecNumber evidence="2">2.1.1.107</ecNumber>
    </recommendedName>
</protein>
<dbReference type="SUPFAM" id="SSF53790">
    <property type="entry name" value="Tetrapyrrole methylase"/>
    <property type="match status" value="1"/>
</dbReference>
<gene>
    <name evidence="9" type="primary">cobA</name>
    <name evidence="9" type="ORF">EOJ36_04255</name>
</gene>
<dbReference type="InterPro" id="IPR014777">
    <property type="entry name" value="4pyrrole_Mease_sub1"/>
</dbReference>
<dbReference type="InterPro" id="IPR014776">
    <property type="entry name" value="4pyrrole_Mease_sub2"/>
</dbReference>
<keyword evidence="5" id="KW-0949">S-adenosyl-L-methionine</keyword>
<dbReference type="PANTHER" id="PTHR45790:SF3">
    <property type="entry name" value="S-ADENOSYL-L-METHIONINE-DEPENDENT UROPORPHYRINOGEN III METHYLTRANSFERASE, CHLOROPLASTIC"/>
    <property type="match status" value="1"/>
</dbReference>
<evidence type="ECO:0000256" key="7">
    <source>
        <dbReference type="ARBA" id="ARBA00025705"/>
    </source>
</evidence>
<keyword evidence="10" id="KW-1185">Reference proteome</keyword>
<evidence type="ECO:0000256" key="4">
    <source>
        <dbReference type="ARBA" id="ARBA00022679"/>
    </source>
</evidence>
<name>A0A437PTQ6_9BACT</name>
<dbReference type="InterPro" id="IPR000878">
    <property type="entry name" value="4pyrrol_Mease"/>
</dbReference>
<dbReference type="AlphaFoldDB" id="A0A437PTQ6"/>
<accession>A0A437PTQ6</accession>
<evidence type="ECO:0000256" key="6">
    <source>
        <dbReference type="ARBA" id="ARBA00023244"/>
    </source>
</evidence>
<dbReference type="NCBIfam" id="NF004790">
    <property type="entry name" value="PRK06136.1"/>
    <property type="match status" value="1"/>
</dbReference>
<evidence type="ECO:0000313" key="10">
    <source>
        <dbReference type="Proteomes" id="UP000282832"/>
    </source>
</evidence>
<proteinExistence type="inferred from homology"/>
<keyword evidence="3 9" id="KW-0489">Methyltransferase</keyword>
<dbReference type="OrthoDB" id="9815856at2"/>
<dbReference type="Gene3D" id="3.40.1010.10">
    <property type="entry name" value="Cobalt-precorrin-4 Transmethylase, Domain 1"/>
    <property type="match status" value="1"/>
</dbReference>
<evidence type="ECO:0000256" key="2">
    <source>
        <dbReference type="ARBA" id="ARBA00012162"/>
    </source>
</evidence>
<dbReference type="InterPro" id="IPR050161">
    <property type="entry name" value="Siro_Cobalamin_biosynth"/>
</dbReference>
<dbReference type="InterPro" id="IPR035996">
    <property type="entry name" value="4pyrrol_Methylase_sf"/>
</dbReference>
<evidence type="ECO:0000256" key="1">
    <source>
        <dbReference type="ARBA" id="ARBA00005879"/>
    </source>
</evidence>
<comment type="caution">
    <text evidence="9">The sequence shown here is derived from an EMBL/GenBank/DDBJ whole genome shotgun (WGS) entry which is preliminary data.</text>
</comment>
<dbReference type="FunFam" id="3.40.1010.10:FF:000001">
    <property type="entry name" value="Siroheme synthase"/>
    <property type="match status" value="1"/>
</dbReference>
<dbReference type="PROSITE" id="PS00839">
    <property type="entry name" value="SUMT_1"/>
    <property type="match status" value="1"/>
</dbReference>
<dbReference type="PANTHER" id="PTHR45790">
    <property type="entry name" value="SIROHEME SYNTHASE-RELATED"/>
    <property type="match status" value="1"/>
</dbReference>
<dbReference type="EC" id="2.1.1.107" evidence="2"/>
<keyword evidence="4 9" id="KW-0808">Transferase</keyword>
<dbReference type="InterPro" id="IPR006366">
    <property type="entry name" value="CobA/CysG_C"/>
</dbReference>
<dbReference type="Proteomes" id="UP000282832">
    <property type="component" value="Unassembled WGS sequence"/>
</dbReference>
<dbReference type="NCBIfam" id="TIGR01469">
    <property type="entry name" value="cobA_cysG_Cterm"/>
    <property type="match status" value="1"/>
</dbReference>
<dbReference type="RefSeq" id="WP_127802789.1">
    <property type="nucleotide sequence ID" value="NZ_SACY01000002.1"/>
</dbReference>
<evidence type="ECO:0000259" key="8">
    <source>
        <dbReference type="Pfam" id="PF00590"/>
    </source>
</evidence>
<dbReference type="GO" id="GO:0019354">
    <property type="term" value="P:siroheme biosynthetic process"/>
    <property type="evidence" value="ECO:0007669"/>
    <property type="project" value="InterPro"/>
</dbReference>
<dbReference type="EMBL" id="SACY01000002">
    <property type="protein sequence ID" value="RVU25636.1"/>
    <property type="molecule type" value="Genomic_DNA"/>
</dbReference>
<dbReference type="GO" id="GO:0004851">
    <property type="term" value="F:uroporphyrin-III C-methyltransferase activity"/>
    <property type="evidence" value="ECO:0007669"/>
    <property type="project" value="UniProtKB-EC"/>
</dbReference>
<dbReference type="CDD" id="cd11642">
    <property type="entry name" value="SUMT"/>
    <property type="match status" value="1"/>
</dbReference>
<sequence length="267" mass="28749">MLANFCHFKGLEPQPRLTVVGAGPGDPELITLKAVKAIASANVVLYDALIDQSLLDHCSETCEKIYVGKKPGESHSQDVINQLIVEKAFALGHVVRLKGGDPFVFGRGQEEIDFAEKFGLITAYIPGISSSISAPGAANIPLTVRGVSDGFWVMTGTKSDGSLSSDLQLGLQSNATLIILMGMNQLESISKICQKNGRGETAAAIIQSATTQNQKSGFGYAGELDKIAQKHDLRNPAVIVIGEVVRYADKQWWENVNKSIQNYDKES</sequence>
<organism evidence="9 10">
    <name type="scientific">Sandaracinomonas limnophila</name>
    <dbReference type="NCBI Taxonomy" id="1862386"/>
    <lineage>
        <taxon>Bacteria</taxon>
        <taxon>Pseudomonadati</taxon>
        <taxon>Bacteroidota</taxon>
        <taxon>Cytophagia</taxon>
        <taxon>Cytophagales</taxon>
        <taxon>Flectobacillaceae</taxon>
        <taxon>Sandaracinomonas</taxon>
    </lineage>
</organism>
<evidence type="ECO:0000256" key="5">
    <source>
        <dbReference type="ARBA" id="ARBA00022691"/>
    </source>
</evidence>